<feature type="transmembrane region" description="Helical" evidence="1">
    <location>
        <begin position="61"/>
        <end position="78"/>
    </location>
</feature>
<keyword evidence="1" id="KW-0812">Transmembrane</keyword>
<accession>G0NB87</accession>
<organism evidence="3">
    <name type="scientific">Caenorhabditis brenneri</name>
    <name type="common">Nematode worm</name>
    <dbReference type="NCBI Taxonomy" id="135651"/>
    <lineage>
        <taxon>Eukaryota</taxon>
        <taxon>Metazoa</taxon>
        <taxon>Ecdysozoa</taxon>
        <taxon>Nematoda</taxon>
        <taxon>Chromadorea</taxon>
        <taxon>Rhabditida</taxon>
        <taxon>Rhabditina</taxon>
        <taxon>Rhabditomorpha</taxon>
        <taxon>Rhabditoidea</taxon>
        <taxon>Rhabditidae</taxon>
        <taxon>Peloderinae</taxon>
        <taxon>Caenorhabditis</taxon>
    </lineage>
</organism>
<evidence type="ECO:0000313" key="3">
    <source>
        <dbReference type="Proteomes" id="UP000008068"/>
    </source>
</evidence>
<dbReference type="eggNOG" id="KOG0473">
    <property type="taxonomic scope" value="Eukaryota"/>
</dbReference>
<proteinExistence type="predicted"/>
<keyword evidence="1" id="KW-1133">Transmembrane helix</keyword>
<dbReference type="OrthoDB" id="1394818at2759"/>
<dbReference type="STRING" id="135651.G0NB87"/>
<sequence length="86" mass="9773">MRSEIVKTDIGKQMELAFYKIQAFIVKQWNDLQAWWKEDGQRSFGSATDGFVMGMKMVLKVVLDFAINIGAVLFHVAARVKTFSLA</sequence>
<evidence type="ECO:0000313" key="2">
    <source>
        <dbReference type="EMBL" id="EGT56868.1"/>
    </source>
</evidence>
<protein>
    <submittedName>
        <fullName evidence="2">Uncharacterized protein</fullName>
    </submittedName>
</protein>
<dbReference type="AlphaFoldDB" id="G0NB87"/>
<reference evidence="3" key="1">
    <citation type="submission" date="2011-07" db="EMBL/GenBank/DDBJ databases">
        <authorList>
            <consortium name="Caenorhabditis brenneri Sequencing and Analysis Consortium"/>
            <person name="Wilson R.K."/>
        </authorList>
    </citation>
    <scope>NUCLEOTIDE SEQUENCE [LARGE SCALE GENOMIC DNA]</scope>
    <source>
        <strain evidence="3">PB2801</strain>
    </source>
</reference>
<keyword evidence="1" id="KW-0472">Membrane</keyword>
<dbReference type="EMBL" id="GL379857">
    <property type="protein sequence ID" value="EGT56868.1"/>
    <property type="molecule type" value="Genomic_DNA"/>
</dbReference>
<keyword evidence="3" id="KW-1185">Reference proteome</keyword>
<gene>
    <name evidence="2" type="ORF">CAEBREN_04188</name>
</gene>
<dbReference type="Proteomes" id="UP000008068">
    <property type="component" value="Unassembled WGS sequence"/>
</dbReference>
<name>G0NB87_CAEBE</name>
<dbReference type="InParanoid" id="G0NB87"/>
<dbReference type="HOGENOM" id="CLU_2499900_0_0_1"/>
<evidence type="ECO:0000256" key="1">
    <source>
        <dbReference type="SAM" id="Phobius"/>
    </source>
</evidence>